<dbReference type="AlphaFoldDB" id="A0A382FWW5"/>
<feature type="non-terminal residue" evidence="1">
    <location>
        <position position="51"/>
    </location>
</feature>
<reference evidence="1" key="1">
    <citation type="submission" date="2018-05" db="EMBL/GenBank/DDBJ databases">
        <authorList>
            <person name="Lanie J.A."/>
            <person name="Ng W.-L."/>
            <person name="Kazmierczak K.M."/>
            <person name="Andrzejewski T.M."/>
            <person name="Davidsen T.M."/>
            <person name="Wayne K.J."/>
            <person name="Tettelin H."/>
            <person name="Glass J.I."/>
            <person name="Rusch D."/>
            <person name="Podicherti R."/>
            <person name="Tsui H.-C.T."/>
            <person name="Winkler M.E."/>
        </authorList>
    </citation>
    <scope>NUCLEOTIDE SEQUENCE</scope>
</reference>
<dbReference type="EMBL" id="UINC01052137">
    <property type="protein sequence ID" value="SVB67119.1"/>
    <property type="molecule type" value="Genomic_DNA"/>
</dbReference>
<organism evidence="1">
    <name type="scientific">marine metagenome</name>
    <dbReference type="NCBI Taxonomy" id="408172"/>
    <lineage>
        <taxon>unclassified sequences</taxon>
        <taxon>metagenomes</taxon>
        <taxon>ecological metagenomes</taxon>
    </lineage>
</organism>
<protein>
    <submittedName>
        <fullName evidence="1">Uncharacterized protein</fullName>
    </submittedName>
</protein>
<feature type="non-terminal residue" evidence="1">
    <location>
        <position position="1"/>
    </location>
</feature>
<accession>A0A382FWW5</accession>
<proteinExistence type="predicted"/>
<name>A0A382FWW5_9ZZZZ</name>
<sequence>TRRSFHTRASSLTPRTVCSALAGPVRCATDSRCQLRWQRRLGLGRWHVSPC</sequence>
<evidence type="ECO:0000313" key="1">
    <source>
        <dbReference type="EMBL" id="SVB67119.1"/>
    </source>
</evidence>
<gene>
    <name evidence="1" type="ORF">METZ01_LOCUS219973</name>
</gene>